<evidence type="ECO:0000313" key="1">
    <source>
        <dbReference type="EMBL" id="MDF0716153.1"/>
    </source>
</evidence>
<comment type="caution">
    <text evidence="1">The sequence shown here is derived from an EMBL/GenBank/DDBJ whole genome shotgun (WGS) entry which is preliminary data.</text>
</comment>
<gene>
    <name evidence="1" type="ORF">PY092_08355</name>
</gene>
<organism evidence="1 2">
    <name type="scientific">Flagellimonas yonaguniensis</name>
    <dbReference type="NCBI Taxonomy" id="3031325"/>
    <lineage>
        <taxon>Bacteria</taxon>
        <taxon>Pseudomonadati</taxon>
        <taxon>Bacteroidota</taxon>
        <taxon>Flavobacteriia</taxon>
        <taxon>Flavobacteriales</taxon>
        <taxon>Flavobacteriaceae</taxon>
        <taxon>Flagellimonas</taxon>
    </lineage>
</organism>
<dbReference type="RefSeq" id="WP_275615398.1">
    <property type="nucleotide sequence ID" value="NZ_JARFVB010000004.1"/>
</dbReference>
<dbReference type="Proteomes" id="UP001221366">
    <property type="component" value="Unassembled WGS sequence"/>
</dbReference>
<name>A0ABT5XY93_9FLAO</name>
<accession>A0ABT5XY93</accession>
<sequence>MAFFTITNLARNTVSISFLLAMLFCQKDESNDYSTINRLDFLEEGEEALFKKRIHLGFSKYGEIRLQQSIDDTRQLF</sequence>
<keyword evidence="2" id="KW-1185">Reference proteome</keyword>
<dbReference type="EMBL" id="JARFVB010000004">
    <property type="protein sequence ID" value="MDF0716153.1"/>
    <property type="molecule type" value="Genomic_DNA"/>
</dbReference>
<reference evidence="1 2" key="1">
    <citation type="submission" date="2023-03" db="EMBL/GenBank/DDBJ databases">
        <title>Muricauda XX sp. nov. and Muricauda XXX sp. nov., two novel species isolated from Okinawa Trough.</title>
        <authorList>
            <person name="Cao W."/>
            <person name="Deng X."/>
        </authorList>
    </citation>
    <scope>NUCLEOTIDE SEQUENCE [LARGE SCALE GENOMIC DNA]</scope>
    <source>
        <strain evidence="1 2">334s03</strain>
    </source>
</reference>
<protein>
    <submittedName>
        <fullName evidence="1">Uncharacterized protein</fullName>
    </submittedName>
</protein>
<evidence type="ECO:0000313" key="2">
    <source>
        <dbReference type="Proteomes" id="UP001221366"/>
    </source>
</evidence>
<proteinExistence type="predicted"/>